<dbReference type="Pfam" id="PF03169">
    <property type="entry name" value="OPT"/>
    <property type="match status" value="1"/>
</dbReference>
<evidence type="ECO:0000256" key="8">
    <source>
        <dbReference type="ARBA" id="ARBA00023136"/>
    </source>
</evidence>
<evidence type="ECO:0000256" key="1">
    <source>
        <dbReference type="ARBA" id="ARBA00004141"/>
    </source>
</evidence>
<dbReference type="OMA" id="MIVEGNA"/>
<proteinExistence type="inferred from homology"/>
<reference evidence="11 12" key="1">
    <citation type="journal article" date="2012" name="Science">
        <title>The Paleozoic origin of enzymatic lignin decomposition reconstructed from 31 fungal genomes.</title>
        <authorList>
            <person name="Floudas D."/>
            <person name="Binder M."/>
            <person name="Riley R."/>
            <person name="Barry K."/>
            <person name="Blanchette R.A."/>
            <person name="Henrissat B."/>
            <person name="Martinez A.T."/>
            <person name="Otillar R."/>
            <person name="Spatafora J.W."/>
            <person name="Yadav J.S."/>
            <person name="Aerts A."/>
            <person name="Benoit I."/>
            <person name="Boyd A."/>
            <person name="Carlson A."/>
            <person name="Copeland A."/>
            <person name="Coutinho P.M."/>
            <person name="de Vries R.P."/>
            <person name="Ferreira P."/>
            <person name="Findley K."/>
            <person name="Foster B."/>
            <person name="Gaskell J."/>
            <person name="Glotzer D."/>
            <person name="Gorecki P."/>
            <person name="Heitman J."/>
            <person name="Hesse C."/>
            <person name="Hori C."/>
            <person name="Igarashi K."/>
            <person name="Jurgens J.A."/>
            <person name="Kallen N."/>
            <person name="Kersten P."/>
            <person name="Kohler A."/>
            <person name="Kuees U."/>
            <person name="Kumar T.K.A."/>
            <person name="Kuo A."/>
            <person name="LaButti K."/>
            <person name="Larrondo L.F."/>
            <person name="Lindquist E."/>
            <person name="Ling A."/>
            <person name="Lombard V."/>
            <person name="Lucas S."/>
            <person name="Lundell T."/>
            <person name="Martin R."/>
            <person name="McLaughlin D.J."/>
            <person name="Morgenstern I."/>
            <person name="Morin E."/>
            <person name="Murat C."/>
            <person name="Nagy L.G."/>
            <person name="Nolan M."/>
            <person name="Ohm R.A."/>
            <person name="Patyshakuliyeva A."/>
            <person name="Rokas A."/>
            <person name="Ruiz-Duenas F.J."/>
            <person name="Sabat G."/>
            <person name="Salamov A."/>
            <person name="Samejima M."/>
            <person name="Schmutz J."/>
            <person name="Slot J.C."/>
            <person name="St John F."/>
            <person name="Stenlid J."/>
            <person name="Sun H."/>
            <person name="Sun S."/>
            <person name="Syed K."/>
            <person name="Tsang A."/>
            <person name="Wiebenga A."/>
            <person name="Young D."/>
            <person name="Pisabarro A."/>
            <person name="Eastwood D.C."/>
            <person name="Martin F."/>
            <person name="Cullen D."/>
            <person name="Grigoriev I.V."/>
            <person name="Hibbett D.S."/>
        </authorList>
    </citation>
    <scope>NUCLEOTIDE SEQUENCE [LARGE SCALE GENOMIC DNA]</scope>
    <source>
        <strain evidence="11 12">ATCC 11539</strain>
    </source>
</reference>
<dbReference type="InterPro" id="IPR004648">
    <property type="entry name" value="Oligpept_transpt"/>
</dbReference>
<dbReference type="HOGENOM" id="CLU_004965_1_1_1"/>
<feature type="transmembrane region" description="Helical" evidence="10">
    <location>
        <begin position="704"/>
        <end position="725"/>
    </location>
</feature>
<dbReference type="GO" id="GO:0016020">
    <property type="term" value="C:membrane"/>
    <property type="evidence" value="ECO:0007669"/>
    <property type="project" value="UniProtKB-SubCell"/>
</dbReference>
<accession>S7Q3E4</accession>
<keyword evidence="3" id="KW-0813">Transport</keyword>
<feature type="transmembrane region" description="Helical" evidence="10">
    <location>
        <begin position="149"/>
        <end position="169"/>
    </location>
</feature>
<name>S7Q3E4_GLOTA</name>
<dbReference type="PANTHER" id="PTHR22601">
    <property type="entry name" value="ISP4 LIKE PROTEIN"/>
    <property type="match status" value="1"/>
</dbReference>
<evidence type="ECO:0000313" key="11">
    <source>
        <dbReference type="EMBL" id="EPQ54491.1"/>
    </source>
</evidence>
<dbReference type="AlphaFoldDB" id="S7Q3E4"/>
<feature type="transmembrane region" description="Helical" evidence="10">
    <location>
        <begin position="555"/>
        <end position="575"/>
    </location>
</feature>
<dbReference type="InterPro" id="IPR004813">
    <property type="entry name" value="OPT"/>
</dbReference>
<dbReference type="eggNOG" id="KOG2262">
    <property type="taxonomic scope" value="Eukaryota"/>
</dbReference>
<dbReference type="NCBIfam" id="TIGR00727">
    <property type="entry name" value="ISP4_OPT"/>
    <property type="match status" value="1"/>
</dbReference>
<organism evidence="11 12">
    <name type="scientific">Gloeophyllum trabeum (strain ATCC 11539 / FP-39264 / Madison 617)</name>
    <name type="common">Brown rot fungus</name>
    <dbReference type="NCBI Taxonomy" id="670483"/>
    <lineage>
        <taxon>Eukaryota</taxon>
        <taxon>Fungi</taxon>
        <taxon>Dikarya</taxon>
        <taxon>Basidiomycota</taxon>
        <taxon>Agaricomycotina</taxon>
        <taxon>Agaricomycetes</taxon>
        <taxon>Gloeophyllales</taxon>
        <taxon>Gloeophyllaceae</taxon>
        <taxon>Gloeophyllum</taxon>
    </lineage>
</organism>
<dbReference type="NCBIfam" id="TIGR00728">
    <property type="entry name" value="OPT_sfam"/>
    <property type="match status" value="1"/>
</dbReference>
<evidence type="ECO:0000256" key="2">
    <source>
        <dbReference type="ARBA" id="ARBA00008807"/>
    </source>
</evidence>
<evidence type="ECO:0000256" key="7">
    <source>
        <dbReference type="ARBA" id="ARBA00022989"/>
    </source>
</evidence>
<dbReference type="GeneID" id="19304158"/>
<keyword evidence="4 10" id="KW-0812">Transmembrane</keyword>
<dbReference type="RefSeq" id="XP_007866794.1">
    <property type="nucleotide sequence ID" value="XM_007868603.1"/>
</dbReference>
<comment type="similarity">
    <text evidence="2">Belongs to the oligopeptide OPT transporter family.</text>
</comment>
<keyword evidence="12" id="KW-1185">Reference proteome</keyword>
<feature type="transmembrane region" description="Helical" evidence="10">
    <location>
        <begin position="393"/>
        <end position="415"/>
    </location>
</feature>
<dbReference type="OrthoDB" id="9986677at2759"/>
<feature type="transmembrane region" description="Helical" evidence="10">
    <location>
        <begin position="351"/>
        <end position="372"/>
    </location>
</feature>
<dbReference type="GO" id="GO:0035673">
    <property type="term" value="F:oligopeptide transmembrane transporter activity"/>
    <property type="evidence" value="ECO:0007669"/>
    <property type="project" value="InterPro"/>
</dbReference>
<evidence type="ECO:0000256" key="10">
    <source>
        <dbReference type="SAM" id="Phobius"/>
    </source>
</evidence>
<keyword evidence="6" id="KW-0653">Protein transport</keyword>
<feature type="region of interest" description="Disordered" evidence="9">
    <location>
        <begin position="1"/>
        <end position="31"/>
    </location>
</feature>
<evidence type="ECO:0000256" key="6">
    <source>
        <dbReference type="ARBA" id="ARBA00022927"/>
    </source>
</evidence>
<feature type="transmembrane region" description="Helical" evidence="10">
    <location>
        <begin position="529"/>
        <end position="549"/>
    </location>
</feature>
<feature type="transmembrane region" description="Helical" evidence="10">
    <location>
        <begin position="745"/>
        <end position="769"/>
    </location>
</feature>
<keyword evidence="7 10" id="KW-1133">Transmembrane helix</keyword>
<evidence type="ECO:0000256" key="3">
    <source>
        <dbReference type="ARBA" id="ARBA00022448"/>
    </source>
</evidence>
<feature type="transmembrane region" description="Helical" evidence="10">
    <location>
        <begin position="639"/>
        <end position="659"/>
    </location>
</feature>
<dbReference type="EMBL" id="KB469303">
    <property type="protein sequence ID" value="EPQ54491.1"/>
    <property type="molecule type" value="Genomic_DNA"/>
</dbReference>
<feature type="transmembrane region" description="Helical" evidence="10">
    <location>
        <begin position="321"/>
        <end position="339"/>
    </location>
</feature>
<sequence length="847" mass="94798">MASQNEKATPTGDVPEMSRTGSKGSWDEKAESVLVTAEMENDLQMLDSDYDEEVAAVASQMTEEELQSMIEMIVEEHGQDPNFPAAVIEKATRYLRDSTLKADPTEYAKVHEELRLQAALMYTNSAYPEVRAVVDNHDDPSMPVATFRAWFIGMIFVAIEAFINQFFYLRQPGIQITYNVVQVLAFPAGKLLEAILPTWKFNTFGYTWTLNPGHFNLKEHMLITIMANVGYSTPYTNDIVIVQHIDRFFNQAWASNFGYQFLVGISTNLIGYGLAGLTRRFLVYPSYAIWPQNLATIALSKAFHAGKNETANGWRISRMRYFLICFCGMFVYFWFPNYIFQALSYFNWITWIAPDNITLAAVTGSVTGLGLNPLPTFDWNQVVVVADPLINPFFTMANIFLGAVVTLPIILGLWFGNVWYTAYLPINSNGVFDNTGARYNVSLAVNSEALFDEASYEAYSPAYLATGNLLLYGAFFALYTASLSHAFLYHRREISMGFRKLIKGTSHVSATDRDVHTRLMSVYKEVPEWWYFSVLCVAIGLGAAGLGAYPTSTTPAVVLYGVFLALIFCVPFGIIMSITNVQLTLNVLAEFLGGLWFSGNATAVNYFKGYGYVTTAHTLSFAQDLKLAHYVHIAPRVTFMAQLFATVVSTLVCVGILNFQMTQIPEVCSPTQPDHFTCPGTNTFFTAAVLWGTLGPRRMFGAGAIYNGLLWCFLIGAVLPFPFYFLGKKYKTFERFHVPVFLYGALLWAPYSLANIWSAMPIAYFFNVFVKKRYLAWWSKYNYLTTTSFTSAIALSAIVMFFALQWPGVVISWSGNDRPFAGCDGNACPLLPIPDQGYFGPGPGQFH</sequence>
<evidence type="ECO:0000313" key="12">
    <source>
        <dbReference type="Proteomes" id="UP000030669"/>
    </source>
</evidence>
<dbReference type="GO" id="GO:0015031">
    <property type="term" value="P:protein transport"/>
    <property type="evidence" value="ECO:0007669"/>
    <property type="project" value="UniProtKB-KW"/>
</dbReference>
<evidence type="ECO:0000256" key="9">
    <source>
        <dbReference type="SAM" id="MobiDB-lite"/>
    </source>
</evidence>
<feature type="transmembrane region" description="Helical" evidence="10">
    <location>
        <begin position="469"/>
        <end position="489"/>
    </location>
</feature>
<gene>
    <name evidence="11" type="ORF">GLOTRDRAFT_139073</name>
</gene>
<evidence type="ECO:0000256" key="4">
    <source>
        <dbReference type="ARBA" id="ARBA00022692"/>
    </source>
</evidence>
<comment type="subcellular location">
    <subcellularLocation>
        <location evidence="1">Membrane</location>
        <topology evidence="1">Multi-pass membrane protein</topology>
    </subcellularLocation>
</comment>
<keyword evidence="5" id="KW-0571">Peptide transport</keyword>
<dbReference type="Proteomes" id="UP000030669">
    <property type="component" value="Unassembled WGS sequence"/>
</dbReference>
<protein>
    <submittedName>
        <fullName evidence="11">OPT-domain-containing protein</fullName>
    </submittedName>
</protein>
<feature type="transmembrane region" description="Helical" evidence="10">
    <location>
        <begin position="781"/>
        <end position="804"/>
    </location>
</feature>
<feature type="transmembrane region" description="Helical" evidence="10">
    <location>
        <begin position="587"/>
        <end position="607"/>
    </location>
</feature>
<evidence type="ECO:0000256" key="5">
    <source>
        <dbReference type="ARBA" id="ARBA00022856"/>
    </source>
</evidence>
<keyword evidence="8 10" id="KW-0472">Membrane</keyword>
<dbReference type="KEGG" id="gtr:GLOTRDRAFT_139073"/>